<gene>
    <name evidence="4" type="ORF">C4532_20085</name>
</gene>
<evidence type="ECO:0000256" key="2">
    <source>
        <dbReference type="SAM" id="SignalP"/>
    </source>
</evidence>
<dbReference type="SUPFAM" id="SSF51126">
    <property type="entry name" value="Pectin lyase-like"/>
    <property type="match status" value="1"/>
</dbReference>
<evidence type="ECO:0000259" key="3">
    <source>
        <dbReference type="Pfam" id="PF13229"/>
    </source>
</evidence>
<dbReference type="SMART" id="SM00710">
    <property type="entry name" value="PbH1"/>
    <property type="match status" value="4"/>
</dbReference>
<dbReference type="NCBIfam" id="NF041770">
    <property type="entry name" value="CFI_box_CTERM"/>
    <property type="match status" value="1"/>
</dbReference>
<dbReference type="InterPro" id="IPR006626">
    <property type="entry name" value="PbH1"/>
</dbReference>
<reference evidence="4 5" key="1">
    <citation type="journal article" date="2017" name="ISME J.">
        <title>Energy and carbon metabolisms in a deep terrestrial subsurface fluid microbial community.</title>
        <authorList>
            <person name="Momper L."/>
            <person name="Jungbluth S.P."/>
            <person name="Lee M.D."/>
            <person name="Amend J.P."/>
        </authorList>
    </citation>
    <scope>NUCLEOTIDE SEQUENCE [LARGE SCALE GENOMIC DNA]</scope>
    <source>
        <strain evidence="4">SURF_17</strain>
    </source>
</reference>
<keyword evidence="2" id="KW-0732">Signal</keyword>
<evidence type="ECO:0000313" key="5">
    <source>
        <dbReference type="Proteomes" id="UP000285961"/>
    </source>
</evidence>
<dbReference type="Pfam" id="PF13229">
    <property type="entry name" value="Beta_helix"/>
    <property type="match status" value="1"/>
</dbReference>
<keyword evidence="1" id="KW-0472">Membrane</keyword>
<dbReference type="InterPro" id="IPR012334">
    <property type="entry name" value="Pectin_lyas_fold"/>
</dbReference>
<dbReference type="NCBIfam" id="TIGR03804">
    <property type="entry name" value="para_beta_helix"/>
    <property type="match status" value="1"/>
</dbReference>
<feature type="chain" id="PRO_5019083229" description="Right handed beta helix domain-containing protein" evidence="2">
    <location>
        <begin position="24"/>
        <end position="432"/>
    </location>
</feature>
<dbReference type="InterPro" id="IPR039448">
    <property type="entry name" value="Beta_helix"/>
</dbReference>
<feature type="transmembrane region" description="Helical" evidence="1">
    <location>
        <begin position="394"/>
        <end position="414"/>
    </location>
</feature>
<feature type="domain" description="Right handed beta helix" evidence="3">
    <location>
        <begin position="100"/>
        <end position="226"/>
    </location>
</feature>
<dbReference type="InterPro" id="IPR049886">
    <property type="entry name" value="CFI_box_CTERM_dom"/>
</dbReference>
<name>A0A419EMS2_9BACT</name>
<evidence type="ECO:0000256" key="1">
    <source>
        <dbReference type="SAM" id="Phobius"/>
    </source>
</evidence>
<evidence type="ECO:0000313" key="4">
    <source>
        <dbReference type="EMBL" id="RJP63933.1"/>
    </source>
</evidence>
<proteinExistence type="predicted"/>
<feature type="signal peptide" evidence="2">
    <location>
        <begin position="1"/>
        <end position="23"/>
    </location>
</feature>
<protein>
    <recommendedName>
        <fullName evidence="3">Right handed beta helix domain-containing protein</fullName>
    </recommendedName>
</protein>
<keyword evidence="1" id="KW-0812">Transmembrane</keyword>
<sequence length="432" mass="46108">MSRATLTATVISVLLLFQSTAVANTHYVPDSFSAIQTALDAAASGDTIIIRDGRYTGAGNKNLDFSGKALTLRSENGPRNCIIDCEGSGSGFFFHNGEGTASVLDGFTIVNGGDSGIVLESQTSPIIRNCIITGNSASPNGGGIYCGPSASPTLINCTITRNSARYGGGIFCDHSAPTLTNCILWRNSALLGDEIYLVNTASLTIRYSNIHGGRSGAYVERSCSLNWDEGNIEAEPLFVDEANADYHLKPTSPCIDAGDPAFDCSKEPAPNRGIVNMGAYGNTSEAVTAIGLAEDDDNDDDDGDDDDGSTFSCLFTSSLQDSPFADKLDVLRIFRDRFLAPNSMGAALIQFYYWASPPMSKFVHGRRPALVAMRATLIPVVWLCEILVKSPEKALAFMSVCVGSAVFIVSIFAITRRPRKRALNCDRIPKGL</sequence>
<dbReference type="Proteomes" id="UP000285961">
    <property type="component" value="Unassembled WGS sequence"/>
</dbReference>
<accession>A0A419EMS2</accession>
<dbReference type="InterPro" id="IPR011050">
    <property type="entry name" value="Pectin_lyase_fold/virulence"/>
</dbReference>
<comment type="caution">
    <text evidence="4">The sequence shown here is derived from an EMBL/GenBank/DDBJ whole genome shotgun (WGS) entry which is preliminary data.</text>
</comment>
<dbReference type="Gene3D" id="2.160.20.10">
    <property type="entry name" value="Single-stranded right-handed beta-helix, Pectin lyase-like"/>
    <property type="match status" value="1"/>
</dbReference>
<dbReference type="AlphaFoldDB" id="A0A419EMS2"/>
<keyword evidence="1" id="KW-1133">Transmembrane helix</keyword>
<organism evidence="4 5">
    <name type="scientific">Candidatus Abyssobacteria bacterium SURF_17</name>
    <dbReference type="NCBI Taxonomy" id="2093361"/>
    <lineage>
        <taxon>Bacteria</taxon>
        <taxon>Pseudomonadati</taxon>
        <taxon>Candidatus Hydrogenedentota</taxon>
        <taxon>Candidatus Abyssobacteria</taxon>
    </lineage>
</organism>
<dbReference type="EMBL" id="QZKI01000144">
    <property type="protein sequence ID" value="RJP63933.1"/>
    <property type="molecule type" value="Genomic_DNA"/>
</dbReference>
<dbReference type="InterPro" id="IPR022441">
    <property type="entry name" value="Para_beta_helix_rpt-2"/>
</dbReference>